<organism evidence="2 3">
    <name type="scientific">Golovinomyces cichoracearum</name>
    <dbReference type="NCBI Taxonomy" id="62708"/>
    <lineage>
        <taxon>Eukaryota</taxon>
        <taxon>Fungi</taxon>
        <taxon>Dikarya</taxon>
        <taxon>Ascomycota</taxon>
        <taxon>Pezizomycotina</taxon>
        <taxon>Leotiomycetes</taxon>
        <taxon>Erysiphales</taxon>
        <taxon>Erysiphaceae</taxon>
        <taxon>Golovinomyces</taxon>
    </lineage>
</organism>
<dbReference type="Proteomes" id="UP000285326">
    <property type="component" value="Unassembled WGS sequence"/>
</dbReference>
<dbReference type="AlphaFoldDB" id="A0A420J0X3"/>
<name>A0A420J0X3_9PEZI</name>
<gene>
    <name evidence="2" type="ORF">GcM1_192002</name>
</gene>
<reference evidence="2 3" key="1">
    <citation type="journal article" date="2018" name="BMC Genomics">
        <title>Comparative genome analyses reveal sequence features reflecting distinct modes of host-adaptation between dicot and monocot powdery mildew.</title>
        <authorList>
            <person name="Wu Y."/>
            <person name="Ma X."/>
            <person name="Pan Z."/>
            <person name="Kale S.D."/>
            <person name="Song Y."/>
            <person name="King H."/>
            <person name="Zhang Q."/>
            <person name="Presley C."/>
            <person name="Deng X."/>
            <person name="Wei C.I."/>
            <person name="Xiao S."/>
        </authorList>
    </citation>
    <scope>NUCLEOTIDE SEQUENCE [LARGE SCALE GENOMIC DNA]</scope>
    <source>
        <strain evidence="2">UMSG1</strain>
    </source>
</reference>
<accession>A0A420J0X3</accession>
<proteinExistence type="predicted"/>
<feature type="compositionally biased region" description="Polar residues" evidence="1">
    <location>
        <begin position="1"/>
        <end position="14"/>
    </location>
</feature>
<feature type="region of interest" description="Disordered" evidence="1">
    <location>
        <begin position="1"/>
        <end position="65"/>
    </location>
</feature>
<comment type="caution">
    <text evidence="2">The sequence shown here is derived from an EMBL/GenBank/DDBJ whole genome shotgun (WGS) entry which is preliminary data.</text>
</comment>
<evidence type="ECO:0000313" key="3">
    <source>
        <dbReference type="Proteomes" id="UP000285326"/>
    </source>
</evidence>
<feature type="compositionally biased region" description="Basic and acidic residues" evidence="1">
    <location>
        <begin position="37"/>
        <end position="65"/>
    </location>
</feature>
<dbReference type="EMBL" id="MCBS01019293">
    <property type="protein sequence ID" value="RKF80472.1"/>
    <property type="molecule type" value="Genomic_DNA"/>
</dbReference>
<sequence length="65" mass="7472">MITTSVLEFSQASSDAAKHFRHSATRENEKRGRKKVGKLDYPPERSKRREQPKLKGILKKPDHLG</sequence>
<evidence type="ECO:0000256" key="1">
    <source>
        <dbReference type="SAM" id="MobiDB-lite"/>
    </source>
</evidence>
<protein>
    <submittedName>
        <fullName evidence="2">Uncharacterized protein</fullName>
    </submittedName>
</protein>
<evidence type="ECO:0000313" key="2">
    <source>
        <dbReference type="EMBL" id="RKF80472.1"/>
    </source>
</evidence>